<comment type="caution">
    <text evidence="1">The sequence shown here is derived from an EMBL/GenBank/DDBJ whole genome shotgun (WGS) entry which is preliminary data.</text>
</comment>
<gene>
    <name evidence="1" type="ORF">EV207_11362</name>
</gene>
<evidence type="ECO:0000313" key="1">
    <source>
        <dbReference type="EMBL" id="TCP29027.1"/>
    </source>
</evidence>
<sequence length="30" mass="3453">MSAEIKKVESGAIAEFDRHLKFSTEEVWTL</sequence>
<accession>A0A4R2P371</accession>
<organism evidence="1 2">
    <name type="scientific">Scopulibacillus darangshiensis</name>
    <dbReference type="NCBI Taxonomy" id="442528"/>
    <lineage>
        <taxon>Bacteria</taxon>
        <taxon>Bacillati</taxon>
        <taxon>Bacillota</taxon>
        <taxon>Bacilli</taxon>
        <taxon>Bacillales</taxon>
        <taxon>Sporolactobacillaceae</taxon>
        <taxon>Scopulibacillus</taxon>
    </lineage>
</organism>
<dbReference type="Proteomes" id="UP000295416">
    <property type="component" value="Unassembled WGS sequence"/>
</dbReference>
<dbReference type="EMBL" id="SLXK01000013">
    <property type="protein sequence ID" value="TCP29027.1"/>
    <property type="molecule type" value="Genomic_DNA"/>
</dbReference>
<proteinExistence type="predicted"/>
<protein>
    <submittedName>
        <fullName evidence="1">Uncharacterized protein</fullName>
    </submittedName>
</protein>
<evidence type="ECO:0000313" key="2">
    <source>
        <dbReference type="Proteomes" id="UP000295416"/>
    </source>
</evidence>
<reference evidence="1 2" key="1">
    <citation type="submission" date="2019-03" db="EMBL/GenBank/DDBJ databases">
        <title>Genomic Encyclopedia of Type Strains, Phase IV (KMG-IV): sequencing the most valuable type-strain genomes for metagenomic binning, comparative biology and taxonomic classification.</title>
        <authorList>
            <person name="Goeker M."/>
        </authorList>
    </citation>
    <scope>NUCLEOTIDE SEQUENCE [LARGE SCALE GENOMIC DNA]</scope>
    <source>
        <strain evidence="1 2">DSM 19377</strain>
    </source>
</reference>
<name>A0A4R2P371_9BACL</name>
<dbReference type="AlphaFoldDB" id="A0A4R2P371"/>
<keyword evidence="2" id="KW-1185">Reference proteome</keyword>